<accession>A0A2A5WW50</accession>
<reference evidence="2 3" key="1">
    <citation type="submission" date="2017-08" db="EMBL/GenBank/DDBJ databases">
        <title>Fine stratification of microbial communities through a metagenomic profile of the photic zone.</title>
        <authorList>
            <person name="Haro-Moreno J.M."/>
            <person name="Lopez-Perez M."/>
            <person name="De La Torre J."/>
            <person name="Picazo A."/>
            <person name="Camacho A."/>
            <person name="Rodriguez-Valera F."/>
        </authorList>
    </citation>
    <scope>NUCLEOTIDE SEQUENCE [LARGE SCALE GENOMIC DNA]</scope>
    <source>
        <strain evidence="2">MED-G24</strain>
    </source>
</reference>
<evidence type="ECO:0000256" key="1">
    <source>
        <dbReference type="SAM" id="MobiDB-lite"/>
    </source>
</evidence>
<sequence length="289" mass="32256">MLMADFLDRRQIGATGLDTSRIGLGSTFNAPASAIEAAFDQGINYLYWGSVRQPGFATAMRNLAKQHRDELVLVIQSYSDDPTTIEAEVAACLKESGQDHFDFLLLGNHMKMPVPGYQEAFEQMRDKGIVRYLSISSHNRPLVPQFFEAEAPYDLVMFRYNPVHRGAEQDIFPLLPQSAVGRPLVATYTSTRWGHLLDPAKMPPGESPVSARDCYRYALSRPEVDMVIAGPGNAEQLDEAISALHAGPLEEEERTRIERIGRHLYEQYAPQYPDAGDAQDVKEGRAKGR</sequence>
<comment type="caution">
    <text evidence="2">The sequence shown here is derived from an EMBL/GenBank/DDBJ whole genome shotgun (WGS) entry which is preliminary data.</text>
</comment>
<dbReference type="PANTHER" id="PTHR43312">
    <property type="entry name" value="D-THREO-ALDOSE 1-DEHYDROGENASE"/>
    <property type="match status" value="1"/>
</dbReference>
<dbReference type="Proteomes" id="UP000219327">
    <property type="component" value="Unassembled WGS sequence"/>
</dbReference>
<feature type="region of interest" description="Disordered" evidence="1">
    <location>
        <begin position="268"/>
        <end position="289"/>
    </location>
</feature>
<protein>
    <recommendedName>
        <fullName evidence="4">Aldo/keto reductase</fullName>
    </recommendedName>
</protein>
<dbReference type="AlphaFoldDB" id="A0A2A5WW50"/>
<proteinExistence type="predicted"/>
<dbReference type="InterPro" id="IPR053135">
    <property type="entry name" value="AKR2_Oxidoreductase"/>
</dbReference>
<dbReference type="InterPro" id="IPR036812">
    <property type="entry name" value="NAD(P)_OxRdtase_dom_sf"/>
</dbReference>
<dbReference type="SUPFAM" id="SSF51430">
    <property type="entry name" value="NAD(P)-linked oxidoreductase"/>
    <property type="match status" value="1"/>
</dbReference>
<organism evidence="2 3">
    <name type="scientific">OM182 bacterium MED-G24</name>
    <dbReference type="NCBI Taxonomy" id="1986255"/>
    <lineage>
        <taxon>Bacteria</taxon>
        <taxon>Pseudomonadati</taxon>
        <taxon>Pseudomonadota</taxon>
        <taxon>Gammaproteobacteria</taxon>
        <taxon>OMG group</taxon>
        <taxon>OM182 clade</taxon>
    </lineage>
</organism>
<name>A0A2A5WW50_9GAMM</name>
<evidence type="ECO:0000313" key="2">
    <source>
        <dbReference type="EMBL" id="PDH40719.1"/>
    </source>
</evidence>
<dbReference type="PANTHER" id="PTHR43312:SF1">
    <property type="entry name" value="NADP-DEPENDENT OXIDOREDUCTASE DOMAIN-CONTAINING PROTEIN"/>
    <property type="match status" value="1"/>
</dbReference>
<dbReference type="EMBL" id="NTKD01000009">
    <property type="protein sequence ID" value="PDH40719.1"/>
    <property type="molecule type" value="Genomic_DNA"/>
</dbReference>
<feature type="compositionally biased region" description="Basic and acidic residues" evidence="1">
    <location>
        <begin position="279"/>
        <end position="289"/>
    </location>
</feature>
<gene>
    <name evidence="2" type="ORF">CNE99_03075</name>
</gene>
<evidence type="ECO:0008006" key="4">
    <source>
        <dbReference type="Google" id="ProtNLM"/>
    </source>
</evidence>
<evidence type="ECO:0000313" key="3">
    <source>
        <dbReference type="Proteomes" id="UP000219327"/>
    </source>
</evidence>
<dbReference type="Gene3D" id="3.20.20.100">
    <property type="entry name" value="NADP-dependent oxidoreductase domain"/>
    <property type="match status" value="1"/>
</dbReference>